<name>A0ABS7TJV3_9BACT</name>
<protein>
    <submittedName>
        <fullName evidence="2">MBL fold metallo-hydrolase</fullName>
    </submittedName>
</protein>
<keyword evidence="3" id="KW-1185">Reference proteome</keyword>
<feature type="domain" description="Metallo-beta-lactamase" evidence="1">
    <location>
        <begin position="168"/>
        <end position="243"/>
    </location>
</feature>
<comment type="caution">
    <text evidence="2">The sequence shown here is derived from an EMBL/GenBank/DDBJ whole genome shotgun (WGS) entry which is preliminary data.</text>
</comment>
<dbReference type="Gene3D" id="3.60.15.10">
    <property type="entry name" value="Ribonuclease Z/Hydroxyacylglutathione hydrolase-like"/>
    <property type="match status" value="1"/>
</dbReference>
<gene>
    <name evidence="2" type="ORF">K7C98_04340</name>
</gene>
<evidence type="ECO:0000313" key="2">
    <source>
        <dbReference type="EMBL" id="MBZ5708474.1"/>
    </source>
</evidence>
<dbReference type="RefSeq" id="WP_224190223.1">
    <property type="nucleotide sequence ID" value="NZ_JAIRAU010000001.1"/>
</dbReference>
<proteinExistence type="predicted"/>
<dbReference type="Proteomes" id="UP001139031">
    <property type="component" value="Unassembled WGS sequence"/>
</dbReference>
<dbReference type="Pfam" id="PF00753">
    <property type="entry name" value="Lactamase_B"/>
    <property type="match status" value="1"/>
</dbReference>
<dbReference type="InterPro" id="IPR036866">
    <property type="entry name" value="RibonucZ/Hydroxyglut_hydro"/>
</dbReference>
<sequence length="473" mass="52710">MTAVRVSENVTFRISYPQHEWLESLQPFIADVGARIAETGDLRRSVLAAHAVFPRAAEFFVIDPETVQESFALRPEFLFAEWEASGLLISEGGSLSEIDLGEVEGGLTTLRSVFSLGACGVHDRATIRRRLDEPQRSVFDILMEDGLFTEATGRPSRLVGLASGVHRLQHASLLYRSRSTGILVDPHLHSLFGAQVTDFDRRDLEGSVDAILITHHHEDHWCLSTLLMFPRDTPIVVPKVPRSSIICGDMAAQLRRCGFVNVFAVDWWDPPLKFGDFEVHVLPFYGEQPLRFEHPYDADLRSWGNTYVVRNDDYSSWLLVDSGNDARGSMREVAERVRERLGPIDMVLSNLRSFSVFSPLYIDNGLYWTTLSPAQMERLPSMCSHLLTLAPSGVAEVCAAVDAAYYLPYAHWWGELGSVSGEHGAPDSEGVLLGELDEHLRAAGARTQIVSWCIGDAVECSSRRGPVRRAFRG</sequence>
<accession>A0ABS7TJV3</accession>
<dbReference type="SUPFAM" id="SSF56281">
    <property type="entry name" value="Metallo-hydrolase/oxidoreductase"/>
    <property type="match status" value="1"/>
</dbReference>
<evidence type="ECO:0000313" key="3">
    <source>
        <dbReference type="Proteomes" id="UP001139031"/>
    </source>
</evidence>
<dbReference type="EMBL" id="JAIRAU010000001">
    <property type="protein sequence ID" value="MBZ5708474.1"/>
    <property type="molecule type" value="Genomic_DNA"/>
</dbReference>
<organism evidence="2 3">
    <name type="scientific">Nannocystis pusilla</name>
    <dbReference type="NCBI Taxonomy" id="889268"/>
    <lineage>
        <taxon>Bacteria</taxon>
        <taxon>Pseudomonadati</taxon>
        <taxon>Myxococcota</taxon>
        <taxon>Polyangia</taxon>
        <taxon>Nannocystales</taxon>
        <taxon>Nannocystaceae</taxon>
        <taxon>Nannocystis</taxon>
    </lineage>
</organism>
<dbReference type="InterPro" id="IPR001279">
    <property type="entry name" value="Metallo-B-lactamas"/>
</dbReference>
<evidence type="ECO:0000259" key="1">
    <source>
        <dbReference type="Pfam" id="PF00753"/>
    </source>
</evidence>
<reference evidence="2" key="1">
    <citation type="submission" date="2021-08" db="EMBL/GenBank/DDBJ databases">
        <authorList>
            <person name="Stevens D.C."/>
        </authorList>
    </citation>
    <scope>NUCLEOTIDE SEQUENCE</scope>
    <source>
        <strain evidence="2">DSM 53165</strain>
    </source>
</reference>